<dbReference type="Proteomes" id="UP000079169">
    <property type="component" value="Unplaced"/>
</dbReference>
<dbReference type="PaxDb" id="121845-A0A3Q0IYR8"/>
<dbReference type="GeneID" id="113468576"/>
<feature type="region of interest" description="Disordered" evidence="1">
    <location>
        <begin position="1"/>
        <end position="30"/>
    </location>
</feature>
<name>A0A3Q0IYR8_DIACI</name>
<dbReference type="KEGG" id="dci:113468576"/>
<evidence type="ECO:0000256" key="1">
    <source>
        <dbReference type="SAM" id="MobiDB-lite"/>
    </source>
</evidence>
<organism evidence="2 3">
    <name type="scientific">Diaphorina citri</name>
    <name type="common">Asian citrus psyllid</name>
    <dbReference type="NCBI Taxonomy" id="121845"/>
    <lineage>
        <taxon>Eukaryota</taxon>
        <taxon>Metazoa</taxon>
        <taxon>Ecdysozoa</taxon>
        <taxon>Arthropoda</taxon>
        <taxon>Hexapoda</taxon>
        <taxon>Insecta</taxon>
        <taxon>Pterygota</taxon>
        <taxon>Neoptera</taxon>
        <taxon>Paraneoptera</taxon>
        <taxon>Hemiptera</taxon>
        <taxon>Sternorrhyncha</taxon>
        <taxon>Psylloidea</taxon>
        <taxon>Psyllidae</taxon>
        <taxon>Diaphorininae</taxon>
        <taxon>Diaphorina</taxon>
    </lineage>
</organism>
<accession>A0A3Q0IYR8</accession>
<evidence type="ECO:0000313" key="3">
    <source>
        <dbReference type="RefSeq" id="XP_026681387.1"/>
    </source>
</evidence>
<keyword evidence="2" id="KW-1185">Reference proteome</keyword>
<gene>
    <name evidence="3" type="primary">LOC113468576</name>
</gene>
<dbReference type="RefSeq" id="XP_026681387.1">
    <property type="nucleotide sequence ID" value="XM_026825586.1"/>
</dbReference>
<evidence type="ECO:0000313" key="2">
    <source>
        <dbReference type="Proteomes" id="UP000079169"/>
    </source>
</evidence>
<protein>
    <submittedName>
        <fullName evidence="3">Uncharacterized protein LOC113468576</fullName>
    </submittedName>
</protein>
<dbReference type="AlphaFoldDB" id="A0A3Q0IYR8"/>
<sequence>MTDSFESNMEESNENSSTENDQMIQDSIKFDRTKVLNEGAEDKEKSEQCYLITKNFPSIDNLVQGIKIIKVTNSSRDIFGNTSNDNSKERRVQKIVEKYESSKGNLNVNASSTILNLSSSRSGVKNSQILNKMKGSNDNNDESVEQEEVEIKKSVIYSTEQSDKTTTADSCDCINM</sequence>
<proteinExistence type="predicted"/>
<reference evidence="3" key="1">
    <citation type="submission" date="2025-08" db="UniProtKB">
        <authorList>
            <consortium name="RefSeq"/>
        </authorList>
    </citation>
    <scope>IDENTIFICATION</scope>
</reference>